<keyword evidence="1" id="KW-1133">Transmembrane helix</keyword>
<name>A0ABW0WWU6_9ACTN</name>
<gene>
    <name evidence="2" type="ORF">ACFP3U_00125</name>
</gene>
<evidence type="ECO:0000313" key="2">
    <source>
        <dbReference type="EMBL" id="MFC5661379.1"/>
    </source>
</evidence>
<keyword evidence="1" id="KW-0812">Transmembrane</keyword>
<comment type="caution">
    <text evidence="2">The sequence shown here is derived from an EMBL/GenBank/DDBJ whole genome shotgun (WGS) entry which is preliminary data.</text>
</comment>
<organism evidence="2 3">
    <name type="scientific">Kitasatospora misakiensis</name>
    <dbReference type="NCBI Taxonomy" id="67330"/>
    <lineage>
        <taxon>Bacteria</taxon>
        <taxon>Bacillati</taxon>
        <taxon>Actinomycetota</taxon>
        <taxon>Actinomycetes</taxon>
        <taxon>Kitasatosporales</taxon>
        <taxon>Streptomycetaceae</taxon>
        <taxon>Kitasatospora</taxon>
    </lineage>
</organism>
<keyword evidence="1" id="KW-0472">Membrane</keyword>
<accession>A0ABW0WWU6</accession>
<keyword evidence="3" id="KW-1185">Reference proteome</keyword>
<protein>
    <submittedName>
        <fullName evidence="2">Uncharacterized protein</fullName>
    </submittedName>
</protein>
<dbReference type="Proteomes" id="UP001595975">
    <property type="component" value="Unassembled WGS sequence"/>
</dbReference>
<feature type="transmembrane region" description="Helical" evidence="1">
    <location>
        <begin position="12"/>
        <end position="32"/>
    </location>
</feature>
<evidence type="ECO:0000313" key="3">
    <source>
        <dbReference type="Proteomes" id="UP001595975"/>
    </source>
</evidence>
<proteinExistence type="predicted"/>
<reference evidence="3" key="1">
    <citation type="journal article" date="2019" name="Int. J. Syst. Evol. Microbiol.">
        <title>The Global Catalogue of Microorganisms (GCM) 10K type strain sequencing project: providing services to taxonomists for standard genome sequencing and annotation.</title>
        <authorList>
            <consortium name="The Broad Institute Genomics Platform"/>
            <consortium name="The Broad Institute Genome Sequencing Center for Infectious Disease"/>
            <person name="Wu L."/>
            <person name="Ma J."/>
        </authorList>
    </citation>
    <scope>NUCLEOTIDE SEQUENCE [LARGE SCALE GENOMIC DNA]</scope>
    <source>
        <strain evidence="3">CGMCC 4.1437</strain>
    </source>
</reference>
<evidence type="ECO:0000256" key="1">
    <source>
        <dbReference type="SAM" id="Phobius"/>
    </source>
</evidence>
<feature type="transmembrane region" description="Helical" evidence="1">
    <location>
        <begin position="44"/>
        <end position="66"/>
    </location>
</feature>
<sequence>MNPVNPRQPRDVLAASLLIAATGLALATLATVPLPPRTPKETALLLFLLVFLNSVTAGVTVAEPYVRRAATRRAPY</sequence>
<dbReference type="EMBL" id="JBHSOF010000001">
    <property type="protein sequence ID" value="MFC5661379.1"/>
    <property type="molecule type" value="Genomic_DNA"/>
</dbReference>
<dbReference type="RefSeq" id="WP_380222937.1">
    <property type="nucleotide sequence ID" value="NZ_JBHSOF010000001.1"/>
</dbReference>